<feature type="chain" id="PRO_5035242535" evidence="2">
    <location>
        <begin position="21"/>
        <end position="798"/>
    </location>
</feature>
<dbReference type="Pfam" id="PF00629">
    <property type="entry name" value="MAM"/>
    <property type="match status" value="1"/>
</dbReference>
<organism evidence="4 5">
    <name type="scientific">Faecalibacter rhinopitheci</name>
    <dbReference type="NCBI Taxonomy" id="2779678"/>
    <lineage>
        <taxon>Bacteria</taxon>
        <taxon>Pseudomonadati</taxon>
        <taxon>Bacteroidota</taxon>
        <taxon>Flavobacteriia</taxon>
        <taxon>Flavobacteriales</taxon>
        <taxon>Weeksellaceae</taxon>
        <taxon>Faecalibacter</taxon>
    </lineage>
</organism>
<dbReference type="NCBIfam" id="NF038128">
    <property type="entry name" value="choice_anch_J"/>
    <property type="match status" value="2"/>
</dbReference>
<comment type="caution">
    <text evidence="4">The sequence shown here is derived from an EMBL/GenBank/DDBJ whole genome shotgun (WGS) entry which is preliminary data.</text>
</comment>
<gene>
    <name evidence="4" type="ORF">IM532_07265</name>
</gene>
<dbReference type="GO" id="GO:0005975">
    <property type="term" value="P:carbohydrate metabolic process"/>
    <property type="evidence" value="ECO:0007669"/>
    <property type="project" value="UniProtKB-ARBA"/>
</dbReference>
<keyword evidence="5" id="KW-1185">Reference proteome</keyword>
<name>A0A8J7K496_9FLAO</name>
<evidence type="ECO:0000313" key="4">
    <source>
        <dbReference type="EMBL" id="MBF0597244.1"/>
    </source>
</evidence>
<dbReference type="Pfam" id="PF07675">
    <property type="entry name" value="Cleaved_Adhesin"/>
    <property type="match status" value="1"/>
</dbReference>
<protein>
    <submittedName>
        <fullName evidence="4">Choice-of-anchor J domain-containing protein</fullName>
    </submittedName>
</protein>
<dbReference type="EMBL" id="JADGIK010000004">
    <property type="protein sequence ID" value="MBF0597244.1"/>
    <property type="molecule type" value="Genomic_DNA"/>
</dbReference>
<evidence type="ECO:0000313" key="5">
    <source>
        <dbReference type="Proteomes" id="UP000608754"/>
    </source>
</evidence>
<keyword evidence="1 2" id="KW-0732">Signal</keyword>
<feature type="signal peptide" evidence="2">
    <location>
        <begin position="1"/>
        <end position="20"/>
    </location>
</feature>
<sequence length="798" mass="86454">MKKNLLGLAFLAMLPSVSNAQIFQEDFDGKGPGMSAWTTIDVDGKNPAPAVNFITNGWNRIDRLGVNGNFGGPAGNYAAMSTSWYNPAATSNDWLISPVIDLTAAVSPELSFEIKSQDPDFPDGYKLMLSTTGGNTVADFDVTLYSNPAEDAEWVTRTVDLKSYVGKSVRIAWVNNTNDAFMLMVDNIIVNDNNTNAEAIFNESFEADSPTRANWTQENVLGNAQWTFATGSTGGLTTAHGGTLNARFVSVAGTNSPVTKLVTPQINAGSGQAYLDFYYANPDWLGDINPLKVYYKLNDSSDWVLLFTENGSKNSWTNKKIQLPEVSSTMKFAFEGINNYGRANVIDDVQVFAGEIPPLPPLPEVCGIENVSNELENGIGNTISFTYANDFRVNAVSKIDVSQISFNLITATSGISTATFTIVEDQDGVPGDNVIYTFTGAPTATENIGENFGFSFSKYTYDLPEVVTLENTTDTHKRYWLKVEGVQPNSGTNAYWEVTSVDNSEFPMVVFDTTTQTWTELPNEGVFTVTGECSSLTPEPGEDCSQATPSNGFENGFGSLIAAEIGNDFQIEANTTFNLNKVSVNMMSSTGINSASVNIYENNNGYPGALIKTFSATPTREVVGSAFGFDVSTYTFDLPEAVQLQAPADQSATYWIGISNAVVASGTNAYWEGTSILTNTTYRTKFKNASGWADLSNPDWDGVFSISGECASLAIDNEIVNVDKLSFYPNPVQDKLFVQYNKVISSIEVYNLTGQNVLSAKLNTKDGSVNLANLPKGVYVVNAKLADGTNQTFKVIKK</sequence>
<dbReference type="InterPro" id="IPR011628">
    <property type="entry name" value="Cleaved_adhesin"/>
</dbReference>
<dbReference type="InterPro" id="IPR013320">
    <property type="entry name" value="ConA-like_dom_sf"/>
</dbReference>
<dbReference type="PROSITE" id="PS50060">
    <property type="entry name" value="MAM_2"/>
    <property type="match status" value="1"/>
</dbReference>
<proteinExistence type="predicted"/>
<evidence type="ECO:0000256" key="2">
    <source>
        <dbReference type="SAM" id="SignalP"/>
    </source>
</evidence>
<evidence type="ECO:0000259" key="3">
    <source>
        <dbReference type="PROSITE" id="PS50060"/>
    </source>
</evidence>
<dbReference type="GO" id="GO:0016020">
    <property type="term" value="C:membrane"/>
    <property type="evidence" value="ECO:0007669"/>
    <property type="project" value="InterPro"/>
</dbReference>
<dbReference type="Gene3D" id="2.60.120.200">
    <property type="match status" value="2"/>
</dbReference>
<dbReference type="AlphaFoldDB" id="A0A8J7K496"/>
<dbReference type="Pfam" id="PF18962">
    <property type="entry name" value="Por_Secre_tail"/>
    <property type="match status" value="1"/>
</dbReference>
<dbReference type="GO" id="GO:0004553">
    <property type="term" value="F:hydrolase activity, hydrolyzing O-glycosyl compounds"/>
    <property type="evidence" value="ECO:0007669"/>
    <property type="project" value="UniProtKB-ARBA"/>
</dbReference>
<accession>A0A8J7K496</accession>
<dbReference type="NCBIfam" id="TIGR04183">
    <property type="entry name" value="Por_Secre_tail"/>
    <property type="match status" value="1"/>
</dbReference>
<dbReference type="InterPro" id="IPR026444">
    <property type="entry name" value="Secre_tail"/>
</dbReference>
<dbReference type="SUPFAM" id="SSF49899">
    <property type="entry name" value="Concanavalin A-like lectins/glucanases"/>
    <property type="match status" value="1"/>
</dbReference>
<reference evidence="4" key="1">
    <citation type="submission" date="2020-10" db="EMBL/GenBank/DDBJ databases">
        <authorList>
            <person name="Lu T."/>
            <person name="Wang Q."/>
            <person name="Han X."/>
        </authorList>
    </citation>
    <scope>NUCLEOTIDE SEQUENCE</scope>
    <source>
        <strain evidence="4">WQ 117</strain>
    </source>
</reference>
<dbReference type="InterPro" id="IPR000998">
    <property type="entry name" value="MAM_dom"/>
</dbReference>
<dbReference type="RefSeq" id="WP_194182792.1">
    <property type="nucleotide sequence ID" value="NZ_JADGIK010000004.1"/>
</dbReference>
<feature type="domain" description="MAM" evidence="3">
    <location>
        <begin position="201"/>
        <end position="368"/>
    </location>
</feature>
<evidence type="ECO:0000256" key="1">
    <source>
        <dbReference type="ARBA" id="ARBA00022729"/>
    </source>
</evidence>
<dbReference type="Proteomes" id="UP000608754">
    <property type="component" value="Unassembled WGS sequence"/>
</dbReference>